<evidence type="ECO:0000313" key="2">
    <source>
        <dbReference type="EMBL" id="CAG7827415.1"/>
    </source>
</evidence>
<dbReference type="EMBL" id="CAJVCH010543419">
    <property type="protein sequence ID" value="CAG7827415.1"/>
    <property type="molecule type" value="Genomic_DNA"/>
</dbReference>
<comment type="caution">
    <text evidence="2">The sequence shown here is derived from an EMBL/GenBank/DDBJ whole genome shotgun (WGS) entry which is preliminary data.</text>
</comment>
<organism evidence="2 3">
    <name type="scientific">Allacma fusca</name>
    <dbReference type="NCBI Taxonomy" id="39272"/>
    <lineage>
        <taxon>Eukaryota</taxon>
        <taxon>Metazoa</taxon>
        <taxon>Ecdysozoa</taxon>
        <taxon>Arthropoda</taxon>
        <taxon>Hexapoda</taxon>
        <taxon>Collembola</taxon>
        <taxon>Symphypleona</taxon>
        <taxon>Sminthuridae</taxon>
        <taxon>Allacma</taxon>
    </lineage>
</organism>
<keyword evidence="1" id="KW-0732">Signal</keyword>
<feature type="non-terminal residue" evidence="2">
    <location>
        <position position="1"/>
    </location>
</feature>
<feature type="signal peptide" evidence="1">
    <location>
        <begin position="1"/>
        <end position="20"/>
    </location>
</feature>
<accession>A0A8J2PZ74</accession>
<proteinExistence type="predicted"/>
<dbReference type="AlphaFoldDB" id="A0A8J2PZ74"/>
<feature type="chain" id="PRO_5035308807" evidence="1">
    <location>
        <begin position="21"/>
        <end position="59"/>
    </location>
</feature>
<protein>
    <submittedName>
        <fullName evidence="2">Uncharacterized protein</fullName>
    </submittedName>
</protein>
<gene>
    <name evidence="2" type="ORF">AFUS01_LOCUS37405</name>
</gene>
<dbReference type="Proteomes" id="UP000708208">
    <property type="component" value="Unassembled WGS sequence"/>
</dbReference>
<sequence length="59" mass="6258">MNYAIFLGFALFAAVSTASLESVPEETTSSKLNATDVMTPSDLAPTTTAFSYHSLPLND</sequence>
<name>A0A8J2PZ74_9HEXA</name>
<evidence type="ECO:0000313" key="3">
    <source>
        <dbReference type="Proteomes" id="UP000708208"/>
    </source>
</evidence>
<evidence type="ECO:0000256" key="1">
    <source>
        <dbReference type="SAM" id="SignalP"/>
    </source>
</evidence>
<keyword evidence="3" id="KW-1185">Reference proteome</keyword>
<reference evidence="2" key="1">
    <citation type="submission" date="2021-06" db="EMBL/GenBank/DDBJ databases">
        <authorList>
            <person name="Hodson N. C."/>
            <person name="Mongue J. A."/>
            <person name="Jaron S. K."/>
        </authorList>
    </citation>
    <scope>NUCLEOTIDE SEQUENCE</scope>
</reference>